<dbReference type="InterPro" id="IPR000843">
    <property type="entry name" value="HTH_LacI"/>
</dbReference>
<dbReference type="InterPro" id="IPR028082">
    <property type="entry name" value="Peripla_BP_I"/>
</dbReference>
<dbReference type="SUPFAM" id="SSF53822">
    <property type="entry name" value="Periplasmic binding protein-like I"/>
    <property type="match status" value="1"/>
</dbReference>
<dbReference type="Proteomes" id="UP000272464">
    <property type="component" value="Unassembled WGS sequence"/>
</dbReference>
<evidence type="ECO:0000256" key="1">
    <source>
        <dbReference type="ARBA" id="ARBA00022491"/>
    </source>
</evidence>
<keyword evidence="2" id="KW-0805">Transcription regulation</keyword>
<dbReference type="CDD" id="cd01392">
    <property type="entry name" value="HTH_LacI"/>
    <property type="match status" value="1"/>
</dbReference>
<keyword evidence="1" id="KW-0678">Repressor</keyword>
<keyword evidence="4" id="KW-0804">Transcription</keyword>
<dbReference type="PROSITE" id="PS50932">
    <property type="entry name" value="HTH_LACI_2"/>
    <property type="match status" value="1"/>
</dbReference>
<proteinExistence type="predicted"/>
<dbReference type="Gene3D" id="3.40.50.2300">
    <property type="match status" value="2"/>
</dbReference>
<comment type="caution">
    <text evidence="6">The sequence shown here is derived from an EMBL/GenBank/DDBJ whole genome shotgun (WGS) entry which is preliminary data.</text>
</comment>
<accession>A0A433XR66</accession>
<dbReference type="GO" id="GO:0000976">
    <property type="term" value="F:transcription cis-regulatory region binding"/>
    <property type="evidence" value="ECO:0007669"/>
    <property type="project" value="TreeGrafter"/>
</dbReference>
<dbReference type="Gene3D" id="1.10.260.40">
    <property type="entry name" value="lambda repressor-like DNA-binding domains"/>
    <property type="match status" value="1"/>
</dbReference>
<evidence type="ECO:0000313" key="6">
    <source>
        <dbReference type="EMBL" id="RUT36504.1"/>
    </source>
</evidence>
<dbReference type="CDD" id="cd06267">
    <property type="entry name" value="PBP1_LacI_sugar_binding-like"/>
    <property type="match status" value="1"/>
</dbReference>
<keyword evidence="7" id="KW-1185">Reference proteome</keyword>
<sequence>MKKSEMKSEEIARLAGVSRSTVSRVINNYANVPPETRAKVMKVIQDHNYYPNVSAQVLAGKRARTLGLFLIEPGGVSSDILTNMLIVSVIENASSHGYYVLTHIIRDTADTDTIRSVREIFFQGRIDGGIFIGAADREPLIDDLIREGFMVGVMDQEQPIPCQPNRIAAIFNNTSGMKQAAAYLAELGHTRIGVINGDMNRLSGRTKYEGYMQAMETEGLKVNPAWVLGGSFHENSGCNAVKKLLHCEKHDLPTAIIAANDSVAFGAIRALKEHGLRVPDDMSIIGFDDHPLSARHHPALTTLQVDFSEMLGQLTSKLIARIEHPDEAIHDITAEYTLIVRESCRRI</sequence>
<dbReference type="AlphaFoldDB" id="A0A433XR66"/>
<evidence type="ECO:0000259" key="5">
    <source>
        <dbReference type="PROSITE" id="PS50932"/>
    </source>
</evidence>
<protein>
    <submittedName>
        <fullName evidence="6">LacI family transcriptional regulator</fullName>
    </submittedName>
</protein>
<name>A0A433XR66_9BACL</name>
<reference evidence="6 7" key="1">
    <citation type="submission" date="2018-12" db="EMBL/GenBank/DDBJ databases">
        <authorList>
            <person name="Sun L."/>
            <person name="Chen Z."/>
        </authorList>
    </citation>
    <scope>NUCLEOTIDE SEQUENCE [LARGE SCALE GENOMIC DNA]</scope>
    <source>
        <strain evidence="6 7">3-5-3</strain>
    </source>
</reference>
<dbReference type="PANTHER" id="PTHR30146">
    <property type="entry name" value="LACI-RELATED TRANSCRIPTIONAL REPRESSOR"/>
    <property type="match status" value="1"/>
</dbReference>
<dbReference type="InterPro" id="IPR010982">
    <property type="entry name" value="Lambda_DNA-bd_dom_sf"/>
</dbReference>
<gene>
    <name evidence="6" type="ORF">EJP77_05910</name>
</gene>
<dbReference type="RefSeq" id="WP_127198193.1">
    <property type="nucleotide sequence ID" value="NZ_RZNX01000001.1"/>
</dbReference>
<dbReference type="SUPFAM" id="SSF47413">
    <property type="entry name" value="lambda repressor-like DNA-binding domains"/>
    <property type="match status" value="1"/>
</dbReference>
<dbReference type="InterPro" id="IPR046335">
    <property type="entry name" value="LacI/GalR-like_sensor"/>
</dbReference>
<dbReference type="GO" id="GO:0003700">
    <property type="term" value="F:DNA-binding transcription factor activity"/>
    <property type="evidence" value="ECO:0007669"/>
    <property type="project" value="TreeGrafter"/>
</dbReference>
<evidence type="ECO:0000256" key="4">
    <source>
        <dbReference type="ARBA" id="ARBA00023163"/>
    </source>
</evidence>
<organism evidence="6 7">
    <name type="scientific">Paenibacillus zeisoli</name>
    <dbReference type="NCBI Taxonomy" id="2496267"/>
    <lineage>
        <taxon>Bacteria</taxon>
        <taxon>Bacillati</taxon>
        <taxon>Bacillota</taxon>
        <taxon>Bacilli</taxon>
        <taxon>Bacillales</taxon>
        <taxon>Paenibacillaceae</taxon>
        <taxon>Paenibacillus</taxon>
    </lineage>
</organism>
<dbReference type="OrthoDB" id="9775106at2"/>
<dbReference type="Pfam" id="PF00356">
    <property type="entry name" value="LacI"/>
    <property type="match status" value="1"/>
</dbReference>
<dbReference type="SMART" id="SM00354">
    <property type="entry name" value="HTH_LACI"/>
    <property type="match status" value="1"/>
</dbReference>
<feature type="domain" description="HTH lacI-type" evidence="5">
    <location>
        <begin position="6"/>
        <end position="60"/>
    </location>
</feature>
<keyword evidence="3" id="KW-0238">DNA-binding</keyword>
<dbReference type="PANTHER" id="PTHR30146:SF148">
    <property type="entry name" value="HTH-TYPE TRANSCRIPTIONAL REPRESSOR PURR-RELATED"/>
    <property type="match status" value="1"/>
</dbReference>
<dbReference type="Pfam" id="PF13377">
    <property type="entry name" value="Peripla_BP_3"/>
    <property type="match status" value="1"/>
</dbReference>
<evidence type="ECO:0000256" key="2">
    <source>
        <dbReference type="ARBA" id="ARBA00023015"/>
    </source>
</evidence>
<evidence type="ECO:0000313" key="7">
    <source>
        <dbReference type="Proteomes" id="UP000272464"/>
    </source>
</evidence>
<evidence type="ECO:0000256" key="3">
    <source>
        <dbReference type="ARBA" id="ARBA00023125"/>
    </source>
</evidence>
<dbReference type="EMBL" id="RZNX01000001">
    <property type="protein sequence ID" value="RUT36504.1"/>
    <property type="molecule type" value="Genomic_DNA"/>
</dbReference>